<gene>
    <name evidence="3" type="ordered locus">ECP_3813</name>
</gene>
<evidence type="ECO:0000259" key="2">
    <source>
        <dbReference type="Pfam" id="PF00345"/>
    </source>
</evidence>
<accession>A0A454A9L7</accession>
<dbReference type="InterPro" id="IPR016147">
    <property type="entry name" value="Pili_assmbl_chaperone_N"/>
</dbReference>
<dbReference type="InterPro" id="IPR013783">
    <property type="entry name" value="Ig-like_fold"/>
</dbReference>
<proteinExistence type="predicted"/>
<evidence type="ECO:0000313" key="4">
    <source>
        <dbReference type="Proteomes" id="UP000009182"/>
    </source>
</evidence>
<organism evidence="3 4">
    <name type="scientific">Escherichia coli O6:K15:H31 (strain 536 / UPEC)</name>
    <dbReference type="NCBI Taxonomy" id="362663"/>
    <lineage>
        <taxon>Bacteria</taxon>
        <taxon>Pseudomonadati</taxon>
        <taxon>Pseudomonadota</taxon>
        <taxon>Gammaproteobacteria</taxon>
        <taxon>Enterobacterales</taxon>
        <taxon>Enterobacteriaceae</taxon>
        <taxon>Escherichia</taxon>
    </lineage>
</organism>
<dbReference type="Pfam" id="PF00345">
    <property type="entry name" value="PapD_N"/>
    <property type="match status" value="1"/>
</dbReference>
<dbReference type="RefSeq" id="WP_000989515.1">
    <property type="nucleotide sequence ID" value="NC_008253.1"/>
</dbReference>
<reference evidence="3 4" key="1">
    <citation type="journal article" date="2006" name="Mol. Microbiol.">
        <title>Role of pathogenicity island-associated integrases in the genome plasticity of uropathogenic Escherichia coli strain 536.</title>
        <authorList>
            <person name="Hochhut B."/>
            <person name="Wilde C."/>
            <person name="Balling G."/>
            <person name="Middendorf B."/>
            <person name="Dobrindt U."/>
            <person name="Brzuszkiewicz E."/>
            <person name="Gottschalk G."/>
            <person name="Carniel E."/>
            <person name="Hacker J."/>
        </authorList>
    </citation>
    <scope>NUCLEOTIDE SEQUENCE [LARGE SCALE GENOMIC DNA]</scope>
    <source>
        <strain evidence="4">536 / UPEC</strain>
    </source>
</reference>
<protein>
    <submittedName>
        <fullName evidence="3">CS12 fimbria chaperone protein</fullName>
    </submittedName>
</protein>
<dbReference type="AlphaFoldDB" id="A0A454A9L7"/>
<feature type="domain" description="Pili assembly chaperone N-terminal" evidence="2">
    <location>
        <begin position="36"/>
        <end position="142"/>
    </location>
</feature>
<sequence>MMVLLSNALKKAVLSLLASCSIVVFASESELGVAVEPMRLSIKPGEMTYFTVINETEREYIVTTRVVSDSGIDDKDKVFVFSPPLKHLKKREQSVMGVVYLKNGRENKMKYYLSVSFVPKLSEDKVKISIPVVLVHQIPLMFE</sequence>
<evidence type="ECO:0000313" key="3">
    <source>
        <dbReference type="EMBL" id="ABG71784.1"/>
    </source>
</evidence>
<dbReference type="GO" id="GO:0071555">
    <property type="term" value="P:cell wall organization"/>
    <property type="evidence" value="ECO:0007669"/>
    <property type="project" value="InterPro"/>
</dbReference>
<feature type="signal peptide" evidence="1">
    <location>
        <begin position="1"/>
        <end position="26"/>
    </location>
</feature>
<name>A0A454A9L7_ECOL5</name>
<evidence type="ECO:0000256" key="1">
    <source>
        <dbReference type="SAM" id="SignalP"/>
    </source>
</evidence>
<dbReference type="Gene3D" id="2.60.40.10">
    <property type="entry name" value="Immunoglobulins"/>
    <property type="match status" value="1"/>
</dbReference>
<dbReference type="Proteomes" id="UP000009182">
    <property type="component" value="Chromosome"/>
</dbReference>
<keyword evidence="1" id="KW-0732">Signal</keyword>
<dbReference type="KEGG" id="ecp:ECP_3813"/>
<dbReference type="GO" id="GO:0030288">
    <property type="term" value="C:outer membrane-bounded periplasmic space"/>
    <property type="evidence" value="ECO:0007669"/>
    <property type="project" value="InterPro"/>
</dbReference>
<feature type="chain" id="PRO_5019271859" evidence="1">
    <location>
        <begin position="27"/>
        <end position="143"/>
    </location>
</feature>
<dbReference type="SUPFAM" id="SSF49354">
    <property type="entry name" value="PapD-like"/>
    <property type="match status" value="1"/>
</dbReference>
<dbReference type="EMBL" id="CP000247">
    <property type="protein sequence ID" value="ABG71784.1"/>
    <property type="molecule type" value="Genomic_DNA"/>
</dbReference>
<dbReference type="InterPro" id="IPR008962">
    <property type="entry name" value="PapD-like_sf"/>
</dbReference>